<dbReference type="GO" id="GO:0009073">
    <property type="term" value="P:aromatic amino acid family biosynthetic process"/>
    <property type="evidence" value="ECO:0007669"/>
    <property type="project" value="UniProtKB-KW"/>
</dbReference>
<dbReference type="HAMAP" id="MF_00109">
    <property type="entry name" value="Shikimate_kinase"/>
    <property type="match status" value="1"/>
</dbReference>
<sequence length="188" mass="20566">MISDPQCSTLPHRLNGTNLYLIGMMGSGKTTTGQELAAALGYRFMDTDRLIEQVAGQSVSEIFAQAGEATFRQLETQVLAEVSCYHHLVVATGGGIILEPMNWSYLHHGLVIWLKVSIPNLVNRLAGDTTRPLLAHAALAEKLTTLAQARNEFYAQADLTLTIADNLRPRQVSQAILTALPKILRDDI</sequence>
<evidence type="ECO:0000256" key="5">
    <source>
        <dbReference type="ARBA" id="ARBA00022679"/>
    </source>
</evidence>
<dbReference type="EC" id="2.7.1.71" evidence="3 11"/>
<dbReference type="Gene3D" id="3.40.50.300">
    <property type="entry name" value="P-loop containing nucleotide triphosphate hydrolases"/>
    <property type="match status" value="1"/>
</dbReference>
<evidence type="ECO:0000256" key="9">
    <source>
        <dbReference type="ARBA" id="ARBA00023141"/>
    </source>
</evidence>
<keyword evidence="9 11" id="KW-0057">Aromatic amino acid biosynthesis</keyword>
<evidence type="ECO:0000256" key="10">
    <source>
        <dbReference type="ARBA" id="ARBA00048567"/>
    </source>
</evidence>
<comment type="caution">
    <text evidence="11">Lacks conserved residue(s) required for the propagation of feature annotation.</text>
</comment>
<feature type="binding site" evidence="11">
    <location>
        <position position="94"/>
    </location>
    <ligand>
        <name>substrate</name>
    </ligand>
</feature>
<evidence type="ECO:0000313" key="13">
    <source>
        <dbReference type="Proteomes" id="UP001268256"/>
    </source>
</evidence>
<comment type="caution">
    <text evidence="12">The sequence shown here is derived from an EMBL/GenBank/DDBJ whole genome shotgun (WGS) entry which is preliminary data.</text>
</comment>
<evidence type="ECO:0000256" key="6">
    <source>
        <dbReference type="ARBA" id="ARBA00022741"/>
    </source>
</evidence>
<comment type="pathway">
    <text evidence="1 11">Metabolic intermediate biosynthesis; chorismate biosynthesis; chorismate from D-erythrose 4-phosphate and phosphoenolpyruvate: step 5/7.</text>
</comment>
<dbReference type="Pfam" id="PF01202">
    <property type="entry name" value="SKI"/>
    <property type="match status" value="1"/>
</dbReference>
<dbReference type="InterPro" id="IPR027417">
    <property type="entry name" value="P-loop_NTPase"/>
</dbReference>
<evidence type="ECO:0000256" key="2">
    <source>
        <dbReference type="ARBA" id="ARBA00006997"/>
    </source>
</evidence>
<reference evidence="13" key="1">
    <citation type="submission" date="2023-07" db="EMBL/GenBank/DDBJ databases">
        <authorList>
            <person name="Luz R."/>
            <person name="Cordeiro R."/>
            <person name="Fonseca A."/>
            <person name="Goncalves V."/>
        </authorList>
    </citation>
    <scope>NUCLEOTIDE SEQUENCE [LARGE SCALE GENOMIC DNA]</scope>
    <source>
        <strain evidence="13">BACA0444</strain>
    </source>
</reference>
<accession>A0AAE4FPW8</accession>
<dbReference type="InterPro" id="IPR023000">
    <property type="entry name" value="Shikimate_kinase_CS"/>
</dbReference>
<evidence type="ECO:0000313" key="12">
    <source>
        <dbReference type="EMBL" id="MDS3859569.1"/>
    </source>
</evidence>
<name>A0AAE4FPW8_9CYAN</name>
<keyword evidence="7 11" id="KW-0418">Kinase</keyword>
<dbReference type="AlphaFoldDB" id="A0AAE4FPW8"/>
<feature type="binding site" evidence="11">
    <location>
        <position position="150"/>
    </location>
    <ligand>
        <name>substrate</name>
    </ligand>
</feature>
<dbReference type="GO" id="GO:0000287">
    <property type="term" value="F:magnesium ion binding"/>
    <property type="evidence" value="ECO:0007669"/>
    <property type="project" value="UniProtKB-UniRule"/>
</dbReference>
<dbReference type="GO" id="GO:0009423">
    <property type="term" value="P:chorismate biosynthetic process"/>
    <property type="evidence" value="ECO:0007669"/>
    <property type="project" value="UniProtKB-UniRule"/>
</dbReference>
<keyword evidence="6 11" id="KW-0547">Nucleotide-binding</keyword>
<gene>
    <name evidence="11" type="primary">aroK</name>
    <name evidence="12" type="ORF">RIF25_01985</name>
</gene>
<dbReference type="PROSITE" id="PS01128">
    <property type="entry name" value="SHIKIMATE_KINASE"/>
    <property type="match status" value="1"/>
</dbReference>
<evidence type="ECO:0000256" key="8">
    <source>
        <dbReference type="ARBA" id="ARBA00022840"/>
    </source>
</evidence>
<dbReference type="GO" id="GO:0004765">
    <property type="term" value="F:shikimate kinase activity"/>
    <property type="evidence" value="ECO:0007669"/>
    <property type="project" value="UniProtKB-UniRule"/>
</dbReference>
<evidence type="ECO:0000256" key="11">
    <source>
        <dbReference type="HAMAP-Rule" id="MF_00109"/>
    </source>
</evidence>
<evidence type="ECO:0000256" key="1">
    <source>
        <dbReference type="ARBA" id="ARBA00004842"/>
    </source>
</evidence>
<dbReference type="Proteomes" id="UP001268256">
    <property type="component" value="Unassembled WGS sequence"/>
</dbReference>
<comment type="similarity">
    <text evidence="2 11">Belongs to the shikimate kinase family.</text>
</comment>
<keyword evidence="4 11" id="KW-0028">Amino-acid biosynthesis</keyword>
<protein>
    <recommendedName>
        <fullName evidence="3 11">Shikimate kinase</fullName>
        <shortName evidence="11">SK</shortName>
        <ecNumber evidence="3 11">2.7.1.71</ecNumber>
    </recommendedName>
</protein>
<keyword evidence="11" id="KW-0963">Cytoplasm</keyword>
<feature type="binding site" evidence="11">
    <location>
        <position position="131"/>
    </location>
    <ligand>
        <name>ATP</name>
        <dbReference type="ChEBI" id="CHEBI:30616"/>
    </ligand>
</feature>
<dbReference type="PANTHER" id="PTHR21087">
    <property type="entry name" value="SHIKIMATE KINASE"/>
    <property type="match status" value="1"/>
</dbReference>
<dbReference type="RefSeq" id="WP_322876877.1">
    <property type="nucleotide sequence ID" value="NZ_JAVMIP010000001.1"/>
</dbReference>
<dbReference type="InterPro" id="IPR031322">
    <property type="entry name" value="Shikimate/glucono_kinase"/>
</dbReference>
<evidence type="ECO:0000256" key="3">
    <source>
        <dbReference type="ARBA" id="ARBA00012154"/>
    </source>
</evidence>
<dbReference type="CDD" id="cd00464">
    <property type="entry name" value="SK"/>
    <property type="match status" value="1"/>
</dbReference>
<feature type="binding site" evidence="11">
    <location>
        <position position="30"/>
    </location>
    <ligand>
        <name>Mg(2+)</name>
        <dbReference type="ChEBI" id="CHEBI:18420"/>
    </ligand>
</feature>
<comment type="catalytic activity">
    <reaction evidence="10 11">
        <text>shikimate + ATP = 3-phosphoshikimate + ADP + H(+)</text>
        <dbReference type="Rhea" id="RHEA:13121"/>
        <dbReference type="ChEBI" id="CHEBI:15378"/>
        <dbReference type="ChEBI" id="CHEBI:30616"/>
        <dbReference type="ChEBI" id="CHEBI:36208"/>
        <dbReference type="ChEBI" id="CHEBI:145989"/>
        <dbReference type="ChEBI" id="CHEBI:456216"/>
        <dbReference type="EC" id="2.7.1.71"/>
    </reaction>
</comment>
<dbReference type="EMBL" id="JAVMIP010000001">
    <property type="protein sequence ID" value="MDS3859569.1"/>
    <property type="molecule type" value="Genomic_DNA"/>
</dbReference>
<proteinExistence type="inferred from homology"/>
<keyword evidence="11" id="KW-0460">Magnesium</keyword>
<feature type="binding site" evidence="11">
    <location>
        <begin position="26"/>
        <end position="31"/>
    </location>
    <ligand>
        <name>ATP</name>
        <dbReference type="ChEBI" id="CHEBI:30616"/>
    </ligand>
</feature>
<evidence type="ECO:0000256" key="7">
    <source>
        <dbReference type="ARBA" id="ARBA00022777"/>
    </source>
</evidence>
<keyword evidence="8 11" id="KW-0067">ATP-binding</keyword>
<evidence type="ECO:0000256" key="4">
    <source>
        <dbReference type="ARBA" id="ARBA00022605"/>
    </source>
</evidence>
<organism evidence="12 13">
    <name type="scientific">Pseudocalidococcus azoricus BACA0444</name>
    <dbReference type="NCBI Taxonomy" id="2918990"/>
    <lineage>
        <taxon>Bacteria</taxon>
        <taxon>Bacillati</taxon>
        <taxon>Cyanobacteriota</taxon>
        <taxon>Cyanophyceae</taxon>
        <taxon>Acaryochloridales</taxon>
        <taxon>Thermosynechococcaceae</taxon>
        <taxon>Pseudocalidococcus</taxon>
        <taxon>Pseudocalidococcus azoricus</taxon>
    </lineage>
</organism>
<comment type="subcellular location">
    <subcellularLocation>
        <location evidence="11">Cytoplasm</location>
    </subcellularLocation>
</comment>
<feature type="binding site" evidence="11">
    <location>
        <position position="48"/>
    </location>
    <ligand>
        <name>substrate</name>
    </ligand>
</feature>
<comment type="subunit">
    <text evidence="11">Monomer.</text>
</comment>
<dbReference type="GO" id="GO:0008652">
    <property type="term" value="P:amino acid biosynthetic process"/>
    <property type="evidence" value="ECO:0007669"/>
    <property type="project" value="UniProtKB-KW"/>
</dbReference>
<comment type="cofactor">
    <cofactor evidence="11">
        <name>Mg(2+)</name>
        <dbReference type="ChEBI" id="CHEBI:18420"/>
    </cofactor>
    <text evidence="11">Binds 1 Mg(2+) ion per subunit.</text>
</comment>
<comment type="function">
    <text evidence="11">Catalyzes the specific phosphorylation of the 3-hydroxyl group of shikimic acid using ATP as a cosubstrate.</text>
</comment>
<keyword evidence="11" id="KW-0479">Metal-binding</keyword>
<dbReference type="GO" id="GO:0005524">
    <property type="term" value="F:ATP binding"/>
    <property type="evidence" value="ECO:0007669"/>
    <property type="project" value="UniProtKB-UniRule"/>
</dbReference>
<dbReference type="PANTHER" id="PTHR21087:SF16">
    <property type="entry name" value="SHIKIMATE KINASE 1, CHLOROPLASTIC"/>
    <property type="match status" value="1"/>
</dbReference>
<dbReference type="PRINTS" id="PR01100">
    <property type="entry name" value="SHIKIMTKNASE"/>
</dbReference>
<dbReference type="SUPFAM" id="SSF52540">
    <property type="entry name" value="P-loop containing nucleoside triphosphate hydrolases"/>
    <property type="match status" value="1"/>
</dbReference>
<keyword evidence="5 11" id="KW-0808">Transferase</keyword>
<dbReference type="GO" id="GO:0005829">
    <property type="term" value="C:cytosol"/>
    <property type="evidence" value="ECO:0007669"/>
    <property type="project" value="TreeGrafter"/>
</dbReference>
<feature type="binding site" evidence="11">
    <location>
        <position position="72"/>
    </location>
    <ligand>
        <name>substrate</name>
    </ligand>
</feature>
<dbReference type="InterPro" id="IPR000623">
    <property type="entry name" value="Shikimate_kinase/TSH1"/>
</dbReference>
<keyword evidence="13" id="KW-1185">Reference proteome</keyword>